<evidence type="ECO:0000256" key="6">
    <source>
        <dbReference type="ARBA" id="ARBA00012754"/>
    </source>
</evidence>
<sequence>MANFLTALGGMTFKYLADGSAGISGFMTCIPILSYNCLTMTYKTVATAVIVLSTLSTSSVLDLSRSGWTLQNLPLNISVPASLPSQAHLDLYAAQVIGDPYFGLNDFNLRWVAESNWTYVSATLEGLDASDKTQTWLLFNGLDTFASIEFCGRHVAATNNQFRQYYFDVSDFLADCPSPVLSLNFGSAPLIADAIAAEPGQETWPYSVEIAYEFVNRQFIRKEQSDFGWDWGPAFAPAGPWQPAYVIQLASDDTSSEVFVRNADLDISRHGQLNNLPPDQGAPWLLNASLDILGSIPDGAGLQYVVAESVTNRTVSCGSMTNITTTADAVTGTAILDPSTYELWWPRGLGPQNLYNVTIKLQDVEDRNIASINRRMGFRTIVLNMEPINEGQLAQGIAPGNNWHFEINGHEFYAKGSNFIPPDAFWPRVTETKMRQLFDSVVAGNQNMLRVWASGAYTPDFIYDIADEEGVLMWSEFEFGDALYPVDQDFFDNVQEEAIYNVRRVNHHPSLALWAGGNELESLELQLVNNTAPEELDRYMAEYERLFLDTLLPVVYANSKSISYIPSSTTNGYLELNFSLPVPMIERYNNKTPGSVYGDTDYYNYDSSLAFNYSSYPVGRFANEFGYHSMPSLQTWQQALSPQDLHFNSTTIQLRNHHYPPGGLNTSNFPNTTKGMGEMTVAAQRWYPVPNKTLPLANFSAWCHTTQIFQADFYRSQIAFYRRGSGFPNRQLGSLYWQLEDIWQAPTWAGIESTGRWKVLHYAAKDIYEPVIITPFHNSSTGDLEIYVTSDLWSPVAGVVAFECYTWSGTPVRNLSSVVPATVRFEVGALNTTRVLALNTADLAFDLTDLVLYMNLSATGPLPNTLTNRTFHHENFFAATPLSEARLVDPGLRLSYSDTTGNFTVEATRGVAAWVWIDYPEGEVLSFDSNGFWLLPGRGREVRVRGERDGRVEGVSVRSLWDNLVAE</sequence>
<dbReference type="Gene3D" id="2.60.40.10">
    <property type="entry name" value="Immunoglobulins"/>
    <property type="match status" value="3"/>
</dbReference>
<keyword evidence="14" id="KW-0624">Polysaccharide degradation</keyword>
<evidence type="ECO:0000256" key="10">
    <source>
        <dbReference type="ARBA" id="ARBA00022801"/>
    </source>
</evidence>
<evidence type="ECO:0000256" key="12">
    <source>
        <dbReference type="ARBA" id="ARBA00023277"/>
    </source>
</evidence>
<dbReference type="Pfam" id="PF22666">
    <property type="entry name" value="Glyco_hydro_2_N2"/>
    <property type="match status" value="1"/>
</dbReference>
<evidence type="ECO:0000256" key="14">
    <source>
        <dbReference type="ARBA" id="ARBA00023326"/>
    </source>
</evidence>
<dbReference type="GO" id="GO:0006516">
    <property type="term" value="P:glycoprotein catabolic process"/>
    <property type="evidence" value="ECO:0007669"/>
    <property type="project" value="TreeGrafter"/>
</dbReference>
<dbReference type="GO" id="GO:0005576">
    <property type="term" value="C:extracellular region"/>
    <property type="evidence" value="ECO:0007669"/>
    <property type="project" value="UniProtKB-SubCell"/>
</dbReference>
<dbReference type="SUPFAM" id="SSF49303">
    <property type="entry name" value="beta-Galactosidase/glucuronidase domain"/>
    <property type="match status" value="1"/>
</dbReference>
<dbReference type="InterPro" id="IPR054593">
    <property type="entry name" value="Beta-mannosidase-like_N2"/>
</dbReference>
<evidence type="ECO:0000313" key="20">
    <source>
        <dbReference type="EMBL" id="CAF9929045.1"/>
    </source>
</evidence>
<comment type="pathway">
    <text evidence="3">Glycan metabolism; N-glycan degradation.</text>
</comment>
<dbReference type="SUPFAM" id="SSF49785">
    <property type="entry name" value="Galactose-binding domain-like"/>
    <property type="match status" value="1"/>
</dbReference>
<evidence type="ECO:0000256" key="1">
    <source>
        <dbReference type="ARBA" id="ARBA00000829"/>
    </source>
</evidence>
<keyword evidence="9" id="KW-0732">Signal</keyword>
<dbReference type="SUPFAM" id="SSF51445">
    <property type="entry name" value="(Trans)glycosidases"/>
    <property type="match status" value="1"/>
</dbReference>
<evidence type="ECO:0000256" key="3">
    <source>
        <dbReference type="ARBA" id="ARBA00004740"/>
    </source>
</evidence>
<evidence type="ECO:0000256" key="8">
    <source>
        <dbReference type="ARBA" id="ARBA00022525"/>
    </source>
</evidence>
<dbReference type="AlphaFoldDB" id="A0A8H3IUX5"/>
<dbReference type="Gene3D" id="2.60.120.260">
    <property type="entry name" value="Galactose-binding domain-like"/>
    <property type="match status" value="1"/>
</dbReference>
<evidence type="ECO:0000256" key="13">
    <source>
        <dbReference type="ARBA" id="ARBA00023295"/>
    </source>
</evidence>
<dbReference type="InterPro" id="IPR036156">
    <property type="entry name" value="Beta-gal/glucu_dom_sf"/>
</dbReference>
<comment type="similarity">
    <text evidence="4">Belongs to the glycosyl hydrolase 2 family. Beta-mannosidase A subfamily.</text>
</comment>
<dbReference type="InterPro" id="IPR013783">
    <property type="entry name" value="Ig-like_fold"/>
</dbReference>
<dbReference type="FunFam" id="2.60.40.10:FF:001511">
    <property type="entry name" value="Beta-mannosidase A"/>
    <property type="match status" value="1"/>
</dbReference>
<name>A0A8H3IUX5_9LECA</name>
<dbReference type="Gene3D" id="3.20.20.80">
    <property type="entry name" value="Glycosidases"/>
    <property type="match status" value="1"/>
</dbReference>
<evidence type="ECO:0000259" key="17">
    <source>
        <dbReference type="Pfam" id="PF17753"/>
    </source>
</evidence>
<dbReference type="OrthoDB" id="2866996at2759"/>
<feature type="domain" description="Beta-mannosidase-like galactose-binding" evidence="19">
    <location>
        <begin position="68"/>
        <end position="242"/>
    </location>
</feature>
<dbReference type="PANTHER" id="PTHR43730">
    <property type="entry name" value="BETA-MANNOSIDASE"/>
    <property type="match status" value="1"/>
</dbReference>
<dbReference type="Pfam" id="PF00703">
    <property type="entry name" value="Glyco_hydro_2"/>
    <property type="match status" value="1"/>
</dbReference>
<keyword evidence="10" id="KW-0378">Hydrolase</keyword>
<accession>A0A8H3IUX5</accession>
<dbReference type="InterPro" id="IPR008979">
    <property type="entry name" value="Galactose-bd-like_sf"/>
</dbReference>
<comment type="subunit">
    <text evidence="5">Homodimer.</text>
</comment>
<dbReference type="FunFam" id="3.20.20.80:FF:000084">
    <property type="entry name" value="Beta-mannosidase A"/>
    <property type="match status" value="1"/>
</dbReference>
<dbReference type="PANTHER" id="PTHR43730:SF5">
    <property type="entry name" value="BETA-MANNOSIDASE A"/>
    <property type="match status" value="1"/>
</dbReference>
<comment type="caution">
    <text evidence="20">The sequence shown here is derived from an EMBL/GenBank/DDBJ whole genome shotgun (WGS) entry which is preliminary data.</text>
</comment>
<reference evidence="20" key="1">
    <citation type="submission" date="2021-03" db="EMBL/GenBank/DDBJ databases">
        <authorList>
            <person name="Tagirdzhanova G."/>
        </authorList>
    </citation>
    <scope>NUCLEOTIDE SEQUENCE</scope>
</reference>
<dbReference type="Pfam" id="PF17753">
    <property type="entry name" value="Ig_mannosidase"/>
    <property type="match status" value="1"/>
</dbReference>
<comment type="subcellular location">
    <subcellularLocation>
        <location evidence="2">Secreted</location>
    </subcellularLocation>
</comment>
<dbReference type="InterPro" id="IPR041625">
    <property type="entry name" value="Beta-mannosidase_Ig"/>
</dbReference>
<keyword evidence="13" id="KW-0326">Glycosidase</keyword>
<feature type="domain" description="Mannosidase Ig/CBM-like" evidence="18">
    <location>
        <begin position="783"/>
        <end position="860"/>
    </location>
</feature>
<evidence type="ECO:0000259" key="19">
    <source>
        <dbReference type="Pfam" id="PF22666"/>
    </source>
</evidence>
<evidence type="ECO:0000256" key="15">
    <source>
        <dbReference type="ARBA" id="ARBA00031061"/>
    </source>
</evidence>
<dbReference type="Pfam" id="PF17786">
    <property type="entry name" value="Mannosidase_ig"/>
    <property type="match status" value="1"/>
</dbReference>
<feature type="domain" description="Beta-mannosidase Ig-fold" evidence="17">
    <location>
        <begin position="887"/>
        <end position="963"/>
    </location>
</feature>
<dbReference type="UniPathway" id="UPA00280"/>
<keyword evidence="21" id="KW-1185">Reference proteome</keyword>
<gene>
    <name evidence="20" type="ORF">HETSPECPRED_007271</name>
</gene>
<evidence type="ECO:0000256" key="7">
    <source>
        <dbReference type="ARBA" id="ARBA00021795"/>
    </source>
</evidence>
<dbReference type="EC" id="3.2.1.25" evidence="6"/>
<evidence type="ECO:0000313" key="21">
    <source>
        <dbReference type="Proteomes" id="UP000664521"/>
    </source>
</evidence>
<evidence type="ECO:0000259" key="18">
    <source>
        <dbReference type="Pfam" id="PF17786"/>
    </source>
</evidence>
<dbReference type="InterPro" id="IPR041447">
    <property type="entry name" value="Mannosidase_ig"/>
</dbReference>
<protein>
    <recommendedName>
        <fullName evidence="7">Beta-mannosidase A</fullName>
        <ecNumber evidence="6">3.2.1.25</ecNumber>
    </recommendedName>
    <alternativeName>
        <fullName evidence="15">Mannanase A</fullName>
    </alternativeName>
</protein>
<dbReference type="GO" id="GO:0004567">
    <property type="term" value="F:beta-mannosidase activity"/>
    <property type="evidence" value="ECO:0007669"/>
    <property type="project" value="UniProtKB-EC"/>
</dbReference>
<evidence type="ECO:0000256" key="9">
    <source>
        <dbReference type="ARBA" id="ARBA00022729"/>
    </source>
</evidence>
<dbReference type="InterPro" id="IPR006102">
    <property type="entry name" value="Ig-like_GH2"/>
</dbReference>
<proteinExistence type="inferred from homology"/>
<comment type="catalytic activity">
    <reaction evidence="1">
        <text>Hydrolysis of terminal, non-reducing beta-D-mannose residues in beta-D-mannosides.</text>
        <dbReference type="EC" id="3.2.1.25"/>
    </reaction>
</comment>
<evidence type="ECO:0000259" key="16">
    <source>
        <dbReference type="Pfam" id="PF00703"/>
    </source>
</evidence>
<evidence type="ECO:0000256" key="5">
    <source>
        <dbReference type="ARBA" id="ARBA00011738"/>
    </source>
</evidence>
<evidence type="ECO:0000256" key="2">
    <source>
        <dbReference type="ARBA" id="ARBA00004613"/>
    </source>
</evidence>
<feature type="domain" description="Glycoside hydrolase family 2 immunoglobulin-like beta-sandwich" evidence="16">
    <location>
        <begin position="332"/>
        <end position="379"/>
    </location>
</feature>
<keyword evidence="11" id="KW-0325">Glycoprotein</keyword>
<dbReference type="InterPro" id="IPR017853">
    <property type="entry name" value="GH"/>
</dbReference>
<evidence type="ECO:0000256" key="11">
    <source>
        <dbReference type="ARBA" id="ARBA00023180"/>
    </source>
</evidence>
<evidence type="ECO:0000256" key="4">
    <source>
        <dbReference type="ARBA" id="ARBA00007483"/>
    </source>
</evidence>
<dbReference type="GO" id="GO:0000272">
    <property type="term" value="P:polysaccharide catabolic process"/>
    <property type="evidence" value="ECO:0007669"/>
    <property type="project" value="UniProtKB-KW"/>
</dbReference>
<keyword evidence="12" id="KW-0119">Carbohydrate metabolism</keyword>
<dbReference type="EMBL" id="CAJPDS010000050">
    <property type="protein sequence ID" value="CAF9929045.1"/>
    <property type="molecule type" value="Genomic_DNA"/>
</dbReference>
<dbReference type="InterPro" id="IPR050887">
    <property type="entry name" value="Beta-mannosidase_GH2"/>
</dbReference>
<organism evidence="20 21">
    <name type="scientific">Heterodermia speciosa</name>
    <dbReference type="NCBI Taxonomy" id="116794"/>
    <lineage>
        <taxon>Eukaryota</taxon>
        <taxon>Fungi</taxon>
        <taxon>Dikarya</taxon>
        <taxon>Ascomycota</taxon>
        <taxon>Pezizomycotina</taxon>
        <taxon>Lecanoromycetes</taxon>
        <taxon>OSLEUM clade</taxon>
        <taxon>Lecanoromycetidae</taxon>
        <taxon>Caliciales</taxon>
        <taxon>Physciaceae</taxon>
        <taxon>Heterodermia</taxon>
    </lineage>
</organism>
<keyword evidence="8" id="KW-0964">Secreted</keyword>
<dbReference type="Proteomes" id="UP000664521">
    <property type="component" value="Unassembled WGS sequence"/>
</dbReference>